<sequence>MKEETIVNKVTASGIQSLDLMAYSPTVEFVHFDIAPYLYMGLIIKEKEFRKAMETIDWASYENKAVSIGCAVEAILPQWVFMDIASKLYPYAFAVIEGTPDLHKEQLWAEKLMEQDFGIFTGQKVTLIANPDVPVALYVLATNLLTGSVASLMYGEPGLPKVIYKKAK</sequence>
<reference evidence="1 2" key="1">
    <citation type="submission" date="2017-04" db="EMBL/GenBank/DDBJ databases">
        <title>Complete genome sequence of Flavobacterium kingsejong AJ004.</title>
        <authorList>
            <person name="Lee P.C."/>
        </authorList>
    </citation>
    <scope>NUCLEOTIDE SEQUENCE [LARGE SCALE GENOMIC DNA]</scope>
    <source>
        <strain evidence="1 2">AJ004</strain>
    </source>
</reference>
<dbReference type="Proteomes" id="UP000244677">
    <property type="component" value="Chromosome"/>
</dbReference>
<dbReference type="KEGG" id="fki:FK004_13905"/>
<dbReference type="Pfam" id="PF10652">
    <property type="entry name" value="DUF2480"/>
    <property type="match status" value="1"/>
</dbReference>
<gene>
    <name evidence="1" type="ORF">FK004_13905</name>
</gene>
<dbReference type="RefSeq" id="WP_108737779.1">
    <property type="nucleotide sequence ID" value="NZ_CP020919.1"/>
</dbReference>
<protein>
    <recommendedName>
        <fullName evidence="3">DUF2480 domain-containing protein</fullName>
    </recommendedName>
</protein>
<dbReference type="InterPro" id="IPR018914">
    <property type="entry name" value="DUF2480"/>
</dbReference>
<evidence type="ECO:0000313" key="2">
    <source>
        <dbReference type="Proteomes" id="UP000244677"/>
    </source>
</evidence>
<evidence type="ECO:0000313" key="1">
    <source>
        <dbReference type="EMBL" id="AWG26244.1"/>
    </source>
</evidence>
<organism evidence="1 2">
    <name type="scientific">Flavobacterium kingsejongi</name>
    <dbReference type="NCBI Taxonomy" id="1678728"/>
    <lineage>
        <taxon>Bacteria</taxon>
        <taxon>Pseudomonadati</taxon>
        <taxon>Bacteroidota</taxon>
        <taxon>Flavobacteriia</taxon>
        <taxon>Flavobacteriales</taxon>
        <taxon>Flavobacteriaceae</taxon>
        <taxon>Flavobacterium</taxon>
    </lineage>
</organism>
<evidence type="ECO:0008006" key="3">
    <source>
        <dbReference type="Google" id="ProtNLM"/>
    </source>
</evidence>
<proteinExistence type="predicted"/>
<dbReference type="AlphaFoldDB" id="A0A2S1LR87"/>
<dbReference type="OrthoDB" id="758966at2"/>
<dbReference type="EMBL" id="CP020919">
    <property type="protein sequence ID" value="AWG26244.1"/>
    <property type="molecule type" value="Genomic_DNA"/>
</dbReference>
<keyword evidence="2" id="KW-1185">Reference proteome</keyword>
<name>A0A2S1LR87_9FLAO</name>
<accession>A0A2S1LR87</accession>